<feature type="binding site" evidence="5">
    <location>
        <position position="58"/>
    </location>
    <ligand>
        <name>[4Fe-4S] cluster</name>
        <dbReference type="ChEBI" id="CHEBI:49883"/>
        <note>4Fe-4S-S-AdoMet</note>
    </ligand>
</feature>
<keyword evidence="7" id="KW-1185">Reference proteome</keyword>
<dbReference type="PANTHER" id="PTHR43075">
    <property type="entry name" value="FORMATE LYASE ACTIVATING ENZYME, PUTATIVE (AFU_ORTHOLOGUE AFUA_2G15630)-RELATED"/>
    <property type="match status" value="1"/>
</dbReference>
<keyword evidence="2 5" id="KW-0479">Metal-binding</keyword>
<feature type="binding site" evidence="5">
    <location>
        <position position="62"/>
    </location>
    <ligand>
        <name>[4Fe-4S] cluster</name>
        <dbReference type="ChEBI" id="CHEBI:49883"/>
        <note>4Fe-4S-S-AdoMet</note>
    </ligand>
</feature>
<dbReference type="GO" id="GO:0051536">
    <property type="term" value="F:iron-sulfur cluster binding"/>
    <property type="evidence" value="ECO:0007669"/>
    <property type="project" value="UniProtKB-KW"/>
</dbReference>
<dbReference type="SFLD" id="SFLDS00029">
    <property type="entry name" value="Radical_SAM"/>
    <property type="match status" value="1"/>
</dbReference>
<feature type="binding site" evidence="5">
    <location>
        <position position="65"/>
    </location>
    <ligand>
        <name>[4Fe-4S] cluster</name>
        <dbReference type="ChEBI" id="CHEBI:49883"/>
        <note>4Fe-4S-S-AdoMet</note>
    </ligand>
</feature>
<dbReference type="AlphaFoldDB" id="A0A8J6J9C3"/>
<dbReference type="GO" id="GO:0003824">
    <property type="term" value="F:catalytic activity"/>
    <property type="evidence" value="ECO:0007669"/>
    <property type="project" value="InterPro"/>
</dbReference>
<keyword evidence="1 5" id="KW-0949">S-adenosyl-L-methionine</keyword>
<dbReference type="PANTHER" id="PTHR43075:SF1">
    <property type="entry name" value="FORMATE LYASE ACTIVATING ENZYME, PUTATIVE (AFU_ORTHOLOGUE AFUA_2G15630)-RELATED"/>
    <property type="match status" value="1"/>
</dbReference>
<keyword evidence="3 5" id="KW-0408">Iron</keyword>
<gene>
    <name evidence="6" type="ORF">H8S11_08660</name>
</gene>
<dbReference type="Gene3D" id="3.20.20.70">
    <property type="entry name" value="Aldolase class I"/>
    <property type="match status" value="1"/>
</dbReference>
<dbReference type="EMBL" id="JACOPO010000005">
    <property type="protein sequence ID" value="MBC5722880.1"/>
    <property type="molecule type" value="Genomic_DNA"/>
</dbReference>
<protein>
    <submittedName>
        <fullName evidence="6">4Fe-4S cluster-binding domain-containing protein</fullName>
    </submittedName>
</protein>
<evidence type="ECO:0000256" key="2">
    <source>
        <dbReference type="ARBA" id="ARBA00022723"/>
    </source>
</evidence>
<dbReference type="RefSeq" id="WP_186852860.1">
    <property type="nucleotide sequence ID" value="NZ_JACOPO010000005.1"/>
</dbReference>
<dbReference type="InterPro" id="IPR016431">
    <property type="entry name" value="Pyrv-formate_lyase-activ_prd"/>
</dbReference>
<evidence type="ECO:0000313" key="7">
    <source>
        <dbReference type="Proteomes" id="UP000628736"/>
    </source>
</evidence>
<accession>A0A8J6J9C3</accession>
<evidence type="ECO:0000313" key="6">
    <source>
        <dbReference type="EMBL" id="MBC5722880.1"/>
    </source>
</evidence>
<evidence type="ECO:0000256" key="3">
    <source>
        <dbReference type="ARBA" id="ARBA00023004"/>
    </source>
</evidence>
<evidence type="ECO:0000256" key="5">
    <source>
        <dbReference type="PIRSR" id="PIRSR004869-50"/>
    </source>
</evidence>
<dbReference type="Proteomes" id="UP000628736">
    <property type="component" value="Unassembled WGS sequence"/>
</dbReference>
<dbReference type="InterPro" id="IPR013785">
    <property type="entry name" value="Aldolase_TIM"/>
</dbReference>
<organism evidence="6 7">
    <name type="scientific">Flintibacter hominis</name>
    <dbReference type="NCBI Taxonomy" id="2763048"/>
    <lineage>
        <taxon>Bacteria</taxon>
        <taxon>Bacillati</taxon>
        <taxon>Bacillota</taxon>
        <taxon>Clostridia</taxon>
        <taxon>Eubacteriales</taxon>
        <taxon>Flintibacter</taxon>
    </lineage>
</organism>
<dbReference type="SUPFAM" id="SSF102114">
    <property type="entry name" value="Radical SAM enzymes"/>
    <property type="match status" value="1"/>
</dbReference>
<dbReference type="PIRSF" id="PIRSF004869">
    <property type="entry name" value="PflX_prd"/>
    <property type="match status" value="1"/>
</dbReference>
<proteinExistence type="predicted"/>
<dbReference type="InterPro" id="IPR040085">
    <property type="entry name" value="MJ0674-like"/>
</dbReference>
<comment type="caution">
    <text evidence="6">The sequence shown here is derived from an EMBL/GenBank/DDBJ whole genome shotgun (WGS) entry which is preliminary data.</text>
</comment>
<keyword evidence="4 5" id="KW-0411">Iron-sulfur</keyword>
<comment type="cofactor">
    <cofactor evidence="5">
        <name>[4Fe-4S] cluster</name>
        <dbReference type="ChEBI" id="CHEBI:49883"/>
    </cofactor>
    <text evidence="5">Binds 1 [4Fe-4S] cluster. The cluster is coordinated with 3 cysteines and an exchangeable S-adenosyl-L-methionine.</text>
</comment>
<evidence type="ECO:0000256" key="4">
    <source>
        <dbReference type="ARBA" id="ARBA00023014"/>
    </source>
</evidence>
<dbReference type="Pfam" id="PF13353">
    <property type="entry name" value="Fer4_12"/>
    <property type="match status" value="1"/>
</dbReference>
<sequence>MLCTQCPRSCGALRTDTRGDGLCRMPALPVLARAALHHWEEPPISGTRGSGTIFFSGCSLGCVFCQNEKISHQDFGKLVTMARLRDICQELADQGAHNLNFVNPTHYAHTLRELLENWRPPIPVVWNSGGYDQVDTLRSLEGLVNIYLPDLKYLDSGVAARYSGAPDYPEAAVAALREMVRQTGPCQFDGDGLLKSGTIIRHLILPGQVGEAKAVMDWISAEFAPGTVLFSLMSQYTPWGDLERYPEISRRLRTSEMRAALEYMENLGLAGFTQERTSAKEEYTPPFDLTGI</sequence>
<dbReference type="SFLD" id="SFLDG01099">
    <property type="entry name" value="Uncharacterised_Radical_SAM_Su"/>
    <property type="match status" value="1"/>
</dbReference>
<name>A0A8J6J9C3_9FIRM</name>
<dbReference type="GO" id="GO:0046872">
    <property type="term" value="F:metal ion binding"/>
    <property type="evidence" value="ECO:0007669"/>
    <property type="project" value="UniProtKB-KW"/>
</dbReference>
<reference evidence="6" key="1">
    <citation type="submission" date="2020-08" db="EMBL/GenBank/DDBJ databases">
        <title>Genome public.</title>
        <authorList>
            <person name="Liu C."/>
            <person name="Sun Q."/>
        </authorList>
    </citation>
    <scope>NUCLEOTIDE SEQUENCE</scope>
    <source>
        <strain evidence="6">NSJ-23</strain>
    </source>
</reference>
<dbReference type="InterPro" id="IPR007197">
    <property type="entry name" value="rSAM"/>
</dbReference>
<dbReference type="InterPro" id="IPR058240">
    <property type="entry name" value="rSAM_sf"/>
</dbReference>
<evidence type="ECO:0000256" key="1">
    <source>
        <dbReference type="ARBA" id="ARBA00022691"/>
    </source>
</evidence>